<evidence type="ECO:0000256" key="6">
    <source>
        <dbReference type="ARBA" id="ARBA00025166"/>
    </source>
</evidence>
<comment type="similarity">
    <text evidence="2 7">Belongs to the CobB/CobQ family. CobQ subfamily.</text>
</comment>
<dbReference type="Pfam" id="PF07685">
    <property type="entry name" value="GATase_3"/>
    <property type="match status" value="1"/>
</dbReference>
<dbReference type="GO" id="GO:0003824">
    <property type="term" value="F:catalytic activity"/>
    <property type="evidence" value="ECO:0007669"/>
    <property type="project" value="InterPro"/>
</dbReference>
<evidence type="ECO:0000256" key="1">
    <source>
        <dbReference type="ARBA" id="ARBA00004953"/>
    </source>
</evidence>
<keyword evidence="5 7" id="KW-0315">Glutamine amidotransferase</keyword>
<dbReference type="InterPro" id="IPR002586">
    <property type="entry name" value="CobQ/CobB/MinD/ParA_Nub-bd_dom"/>
</dbReference>
<dbReference type="PANTHER" id="PTHR21343:SF1">
    <property type="entry name" value="COBYRIC ACID SYNTHASE"/>
    <property type="match status" value="1"/>
</dbReference>
<dbReference type="CDD" id="cd01750">
    <property type="entry name" value="GATase1_CobQ"/>
    <property type="match status" value="1"/>
</dbReference>
<dbReference type="Gene3D" id="3.40.50.880">
    <property type="match status" value="1"/>
</dbReference>
<keyword evidence="4 7" id="KW-0169">Cobalamin biosynthesis</keyword>
<feature type="domain" description="CobQ/CobB/MinD/ParA nucleotide binding" evidence="8">
    <location>
        <begin position="4"/>
        <end position="227"/>
    </location>
</feature>
<reference evidence="10" key="1">
    <citation type="journal article" date="2020" name="mSystems">
        <title>Genome- and Community-Level Interaction Insights into Carbon Utilization and Element Cycling Functions of Hydrothermarchaeota in Hydrothermal Sediment.</title>
        <authorList>
            <person name="Zhou Z."/>
            <person name="Liu Y."/>
            <person name="Xu W."/>
            <person name="Pan J."/>
            <person name="Luo Z.H."/>
            <person name="Li M."/>
        </authorList>
    </citation>
    <scope>NUCLEOTIDE SEQUENCE [LARGE SCALE GENOMIC DNA]</scope>
    <source>
        <strain evidence="10">SpSt-26</strain>
    </source>
</reference>
<evidence type="ECO:0000256" key="7">
    <source>
        <dbReference type="HAMAP-Rule" id="MF_00028"/>
    </source>
</evidence>
<dbReference type="InterPro" id="IPR011698">
    <property type="entry name" value="GATase_3"/>
</dbReference>
<dbReference type="InterPro" id="IPR029062">
    <property type="entry name" value="Class_I_gatase-like"/>
</dbReference>
<feature type="domain" description="CobB/CobQ-like glutamine amidotransferase" evidence="9">
    <location>
        <begin position="247"/>
        <end position="424"/>
    </location>
</feature>
<dbReference type="InterPro" id="IPR004459">
    <property type="entry name" value="CobQ_synth"/>
</dbReference>
<proteinExistence type="inferred from homology"/>
<dbReference type="GO" id="GO:0015420">
    <property type="term" value="F:ABC-type vitamin B12 transporter activity"/>
    <property type="evidence" value="ECO:0007669"/>
    <property type="project" value="UniProtKB-UniRule"/>
</dbReference>
<evidence type="ECO:0000256" key="2">
    <source>
        <dbReference type="ARBA" id="ARBA00006205"/>
    </source>
</evidence>
<feature type="active site" evidence="7">
    <location>
        <position position="417"/>
    </location>
</feature>
<comment type="pathway">
    <text evidence="1 7">Cofactor biosynthesis; adenosylcobalamin biosynthesis.</text>
</comment>
<dbReference type="InterPro" id="IPR047045">
    <property type="entry name" value="CobQ_N"/>
</dbReference>
<organism evidence="10">
    <name type="scientific">Archaeoglobus fulgidus</name>
    <dbReference type="NCBI Taxonomy" id="2234"/>
    <lineage>
        <taxon>Archaea</taxon>
        <taxon>Methanobacteriati</taxon>
        <taxon>Methanobacteriota</taxon>
        <taxon>Archaeoglobi</taxon>
        <taxon>Archaeoglobales</taxon>
        <taxon>Archaeoglobaceae</taxon>
        <taxon>Archaeoglobus</taxon>
    </lineage>
</organism>
<protein>
    <recommendedName>
        <fullName evidence="3 7">Probable cobyric acid synthase</fullName>
    </recommendedName>
</protein>
<dbReference type="AlphaFoldDB" id="A0A7J2TJ47"/>
<dbReference type="HAMAP" id="MF_00028">
    <property type="entry name" value="CobQ"/>
    <property type="match status" value="1"/>
</dbReference>
<name>A0A7J2TJ47_ARCFL</name>
<dbReference type="SUPFAM" id="SSF52540">
    <property type="entry name" value="P-loop containing nucleoside triphosphate hydrolases"/>
    <property type="match status" value="1"/>
</dbReference>
<gene>
    <name evidence="7 10" type="primary">cobQ</name>
    <name evidence="10" type="ORF">ENP88_02880</name>
</gene>
<evidence type="ECO:0000259" key="9">
    <source>
        <dbReference type="Pfam" id="PF07685"/>
    </source>
</evidence>
<dbReference type="CDD" id="cd05389">
    <property type="entry name" value="CobQ_N"/>
    <property type="match status" value="1"/>
</dbReference>
<comment type="caution">
    <text evidence="10">The sequence shown here is derived from an EMBL/GenBank/DDBJ whole genome shotgun (WGS) entry which is preliminary data.</text>
</comment>
<dbReference type="UniPathway" id="UPA00148"/>
<sequence length="463" mass="51617">MKSIMICGTSSSAGKSLIAMAICRILSKKGYDVAPFKAQNMSLNSFVTKKGKEIAMAQAMQAFAAGIEPDERMNPILLKPKGNFVSQLVVLGEAVRDVSSAEYYAMIPELKRVVEEAYRSLADEFEIIVIEGAGGMAEINLYERDLANLFTARIARPRIMLVGDIDRGGVFASLYGTYLLLPEDVRKMLFGFIINKLRGREDFLYSGIKKLEEMTNLPVISIIPYMDMAFPSEDSLNIEEWKGERLIGIIRLPRISNFTDFEPLRSVAGFVELKEKPDCEIIIVPGSKDTVADLKALKDSGMADEIKKMAGKKLIIGICGGYQMLGKKIEDLGFEHGRLTLKGLGLLDSETRFESYKKITRQVSKKATGDAEIVREIKGETVWGYEIHKGITFSKKPVFEDDGCESEDGMCWGTYLHGLFWNSNVIRAVGKYLGVKIEHRDGFGVFVEEVEKRLGSFLEKLVS</sequence>
<accession>A0A7J2TJ47</accession>
<evidence type="ECO:0000256" key="4">
    <source>
        <dbReference type="ARBA" id="ARBA00022573"/>
    </source>
</evidence>
<dbReference type="SUPFAM" id="SSF52317">
    <property type="entry name" value="Class I glutamine amidotransferase-like"/>
    <property type="match status" value="1"/>
</dbReference>
<dbReference type="PANTHER" id="PTHR21343">
    <property type="entry name" value="DETHIOBIOTIN SYNTHETASE"/>
    <property type="match status" value="1"/>
</dbReference>
<evidence type="ECO:0000313" key="10">
    <source>
        <dbReference type="EMBL" id="HEH35101.1"/>
    </source>
</evidence>
<dbReference type="PROSITE" id="PS51274">
    <property type="entry name" value="GATASE_COBBQ"/>
    <property type="match status" value="1"/>
</dbReference>
<dbReference type="NCBIfam" id="NF001989">
    <property type="entry name" value="PRK00784.1"/>
    <property type="match status" value="1"/>
</dbReference>
<feature type="active site" description="Nucleophile" evidence="7">
    <location>
        <position position="319"/>
    </location>
</feature>
<evidence type="ECO:0000259" key="8">
    <source>
        <dbReference type="Pfam" id="PF01656"/>
    </source>
</evidence>
<dbReference type="InterPro" id="IPR033949">
    <property type="entry name" value="CobQ_GATase1"/>
</dbReference>
<dbReference type="Pfam" id="PF01656">
    <property type="entry name" value="CbiA"/>
    <property type="match status" value="1"/>
</dbReference>
<comment type="function">
    <text evidence="6 7">Catalyzes amidations at positions B, D, E, and G on adenosylcobyrinic A,C-diamide. NH(2) groups are provided by glutamine, and one molecule of ATP is hydrogenolyzed for each amidation.</text>
</comment>
<dbReference type="GO" id="GO:0009236">
    <property type="term" value="P:cobalamin biosynthetic process"/>
    <property type="evidence" value="ECO:0007669"/>
    <property type="project" value="UniProtKB-UniRule"/>
</dbReference>
<dbReference type="Gene3D" id="3.40.50.300">
    <property type="entry name" value="P-loop containing nucleotide triphosphate hydrolases"/>
    <property type="match status" value="1"/>
</dbReference>
<evidence type="ECO:0000256" key="5">
    <source>
        <dbReference type="ARBA" id="ARBA00022962"/>
    </source>
</evidence>
<dbReference type="NCBIfam" id="TIGR00313">
    <property type="entry name" value="cobQ"/>
    <property type="match status" value="1"/>
</dbReference>
<dbReference type="InterPro" id="IPR027417">
    <property type="entry name" value="P-loop_NTPase"/>
</dbReference>
<evidence type="ECO:0000256" key="3">
    <source>
        <dbReference type="ARBA" id="ARBA00014921"/>
    </source>
</evidence>
<dbReference type="EMBL" id="DSLA01000046">
    <property type="protein sequence ID" value="HEH35101.1"/>
    <property type="molecule type" value="Genomic_DNA"/>
</dbReference>